<dbReference type="EMBL" id="CP137641">
    <property type="protein sequence ID" value="WOX56154.1"/>
    <property type="molecule type" value="Genomic_DNA"/>
</dbReference>
<dbReference type="Proteomes" id="UP001626603">
    <property type="component" value="Chromosome"/>
</dbReference>
<name>A0ABD8A9D4_9EURY</name>
<protein>
    <submittedName>
        <fullName evidence="1">Uncharacterized protein</fullName>
    </submittedName>
</protein>
<evidence type="ECO:0000313" key="1">
    <source>
        <dbReference type="EMBL" id="WOX56154.1"/>
    </source>
</evidence>
<gene>
    <name evidence="1" type="ORF">R6Y95_02165</name>
</gene>
<keyword evidence="2" id="KW-1185">Reference proteome</keyword>
<proteinExistence type="predicted"/>
<organism evidence="1 2">
    <name type="scientific">Methanoculleus palmolei</name>
    <dbReference type="NCBI Taxonomy" id="72612"/>
    <lineage>
        <taxon>Archaea</taxon>
        <taxon>Methanobacteriati</taxon>
        <taxon>Methanobacteriota</taxon>
        <taxon>Stenosarchaea group</taxon>
        <taxon>Methanomicrobia</taxon>
        <taxon>Methanomicrobiales</taxon>
        <taxon>Methanomicrobiaceae</taxon>
        <taxon>Methanoculleus</taxon>
    </lineage>
</organism>
<reference evidence="1 2" key="1">
    <citation type="submission" date="2023-10" db="EMBL/GenBank/DDBJ databases">
        <title>The complete genome sequence of Methanoculleus palmolei DSM 4273.</title>
        <authorList>
            <person name="Lai S.-J."/>
            <person name="You Y.-T."/>
            <person name="Chen S.-C."/>
        </authorList>
    </citation>
    <scope>NUCLEOTIDE SEQUENCE [LARGE SCALE GENOMIC DNA]</scope>
    <source>
        <strain evidence="1 2">DSM 4273</strain>
    </source>
</reference>
<evidence type="ECO:0000313" key="2">
    <source>
        <dbReference type="Proteomes" id="UP001626603"/>
    </source>
</evidence>
<sequence length="87" mass="9956">MTKYEILVAGKAEKYLEGLKGKNEAYKALIIMTIKFCLGEHLLDRNTSCNMKKIKGTKRTHRLHVQRAYTVVTSQIFCNLPEPCLLV</sequence>
<dbReference type="AlphaFoldDB" id="A0ABD8A9D4"/>
<accession>A0ABD8A9D4</accession>